<dbReference type="InterPro" id="IPR005821">
    <property type="entry name" value="Ion_trans_dom"/>
</dbReference>
<feature type="transmembrane region" description="Helical" evidence="13">
    <location>
        <begin position="240"/>
        <end position="265"/>
    </location>
</feature>
<feature type="transmembrane region" description="Helical" evidence="13">
    <location>
        <begin position="350"/>
        <end position="369"/>
    </location>
</feature>
<keyword evidence="8 13" id="KW-1133">Transmembrane helix</keyword>
<evidence type="ECO:0000313" key="15">
    <source>
        <dbReference type="EMBL" id="KAK2188534.1"/>
    </source>
</evidence>
<dbReference type="InterPro" id="IPR003131">
    <property type="entry name" value="T1-type_BTB"/>
</dbReference>
<sequence>MACDADNLAEKVTINVGGIRHTVPLSTLAKKPGTRLSCLAQVSPKRRRREYFFDRHPGVFNTVIDYYRGGELHVPLDVCGAVVRRELEFWKIDDCVIEPCCWTVYSTSIDNQSTLSAFNEGAEREQRELTAASQLTGWRKAQMQVWMVLDHPRSSRTAMAFAMTSFFFVLVSITGFCLETLPEMTTTEEVTRRCDADDSPAETVLIEEPHPVLKYIDYVCTAFFSVEFLVRVVFAPNKLLFFRSVMNMIDIAALLPLYLQIILELTDKQNCLKNDRAVLETIFILRIIRIFRIFHMVRNYKALTILLHSIRASRHELMMLSIFLLITMVVFATLVFYAESISELGKQGPFTNIPIGFWWSIVTMTTVGYGDITPVTVGGCVIGALCAIWGVLLVALTIPVISSNFALFYMHARTREQLVQQDRLRGQLCARNGRPRDVTESQTEVEMTRPLIDADTASSASSGDVAMVTRRGGFTPDCSPRSIDRDVSETKL</sequence>
<evidence type="ECO:0000256" key="4">
    <source>
        <dbReference type="ARBA" id="ARBA00022692"/>
    </source>
</evidence>
<feature type="region of interest" description="Disordered" evidence="12">
    <location>
        <begin position="456"/>
        <end position="492"/>
    </location>
</feature>
<dbReference type="EMBL" id="JAODUO010000129">
    <property type="protein sequence ID" value="KAK2188534.1"/>
    <property type="molecule type" value="Genomic_DNA"/>
</dbReference>
<keyword evidence="6" id="KW-0851">Voltage-gated channel</keyword>
<evidence type="ECO:0000256" key="10">
    <source>
        <dbReference type="ARBA" id="ARBA00023136"/>
    </source>
</evidence>
<dbReference type="FunFam" id="1.10.287.70:FF:000002">
    <property type="entry name" value="Potassium voltage-gated channel subfamily a member"/>
    <property type="match status" value="1"/>
</dbReference>
<feature type="compositionally biased region" description="Basic and acidic residues" evidence="12">
    <location>
        <begin position="482"/>
        <end position="492"/>
    </location>
</feature>
<evidence type="ECO:0000313" key="16">
    <source>
        <dbReference type="Proteomes" id="UP001209878"/>
    </source>
</evidence>
<keyword evidence="2" id="KW-0813">Transport</keyword>
<keyword evidence="9" id="KW-0406">Ion transport</keyword>
<feature type="transmembrane region" description="Helical" evidence="13">
    <location>
        <begin position="381"/>
        <end position="409"/>
    </location>
</feature>
<keyword evidence="11" id="KW-0407">Ion channel</keyword>
<dbReference type="Gene3D" id="1.20.120.350">
    <property type="entry name" value="Voltage-gated potassium channels. Chain C"/>
    <property type="match status" value="1"/>
</dbReference>
<keyword evidence="10 13" id="KW-0472">Membrane</keyword>
<dbReference type="InterPro" id="IPR027359">
    <property type="entry name" value="Volt_channel_dom_sf"/>
</dbReference>
<dbReference type="Gene3D" id="3.30.710.10">
    <property type="entry name" value="Potassium Channel Kv1.1, Chain A"/>
    <property type="match status" value="1"/>
</dbReference>
<protein>
    <recommendedName>
        <fullName evidence="14">BTB domain-containing protein</fullName>
    </recommendedName>
</protein>
<evidence type="ECO:0000256" key="9">
    <source>
        <dbReference type="ARBA" id="ARBA00023065"/>
    </source>
</evidence>
<dbReference type="GO" id="GO:0008076">
    <property type="term" value="C:voltage-gated potassium channel complex"/>
    <property type="evidence" value="ECO:0007669"/>
    <property type="project" value="InterPro"/>
</dbReference>
<keyword evidence="16" id="KW-1185">Reference proteome</keyword>
<dbReference type="PRINTS" id="PR01491">
    <property type="entry name" value="KVCHANNEL"/>
</dbReference>
<keyword evidence="3" id="KW-0633">Potassium transport</keyword>
<dbReference type="InterPro" id="IPR011333">
    <property type="entry name" value="SKP1/BTB/POZ_sf"/>
</dbReference>
<feature type="transmembrane region" description="Helical" evidence="13">
    <location>
        <begin position="277"/>
        <end position="297"/>
    </location>
</feature>
<dbReference type="Pfam" id="PF00520">
    <property type="entry name" value="Ion_trans"/>
    <property type="match status" value="1"/>
</dbReference>
<dbReference type="InterPro" id="IPR003974">
    <property type="entry name" value="K_chnl_volt-dep_Kv3"/>
</dbReference>
<evidence type="ECO:0000256" key="5">
    <source>
        <dbReference type="ARBA" id="ARBA00022826"/>
    </source>
</evidence>
<name>A0AAD9P5I0_RIDPI</name>
<accession>A0AAD9P5I0</accession>
<dbReference type="Proteomes" id="UP001209878">
    <property type="component" value="Unassembled WGS sequence"/>
</dbReference>
<evidence type="ECO:0000256" key="3">
    <source>
        <dbReference type="ARBA" id="ARBA00022538"/>
    </source>
</evidence>
<organism evidence="15 16">
    <name type="scientific">Ridgeia piscesae</name>
    <name type="common">Tubeworm</name>
    <dbReference type="NCBI Taxonomy" id="27915"/>
    <lineage>
        <taxon>Eukaryota</taxon>
        <taxon>Metazoa</taxon>
        <taxon>Spiralia</taxon>
        <taxon>Lophotrochozoa</taxon>
        <taxon>Annelida</taxon>
        <taxon>Polychaeta</taxon>
        <taxon>Sedentaria</taxon>
        <taxon>Canalipalpata</taxon>
        <taxon>Sabellida</taxon>
        <taxon>Siboglinidae</taxon>
        <taxon>Ridgeia</taxon>
    </lineage>
</organism>
<keyword evidence="5" id="KW-0631">Potassium channel</keyword>
<evidence type="ECO:0000256" key="6">
    <source>
        <dbReference type="ARBA" id="ARBA00022882"/>
    </source>
</evidence>
<dbReference type="AlphaFoldDB" id="A0AAD9P5I0"/>
<evidence type="ECO:0000256" key="8">
    <source>
        <dbReference type="ARBA" id="ARBA00022989"/>
    </source>
</evidence>
<evidence type="ECO:0000256" key="11">
    <source>
        <dbReference type="ARBA" id="ARBA00023303"/>
    </source>
</evidence>
<dbReference type="InterPro" id="IPR028325">
    <property type="entry name" value="VG_K_chnl"/>
</dbReference>
<dbReference type="InterPro" id="IPR000210">
    <property type="entry name" value="BTB/POZ_dom"/>
</dbReference>
<keyword evidence="4 13" id="KW-0812">Transmembrane</keyword>
<comment type="caution">
    <text evidence="15">The sequence shown here is derived from an EMBL/GenBank/DDBJ whole genome shotgun (WGS) entry which is preliminary data.</text>
</comment>
<dbReference type="Gene3D" id="1.10.287.70">
    <property type="match status" value="1"/>
</dbReference>
<dbReference type="SUPFAM" id="SSF81324">
    <property type="entry name" value="Voltage-gated potassium channels"/>
    <property type="match status" value="1"/>
</dbReference>
<keyword evidence="7" id="KW-0630">Potassium</keyword>
<feature type="transmembrane region" description="Helical" evidence="13">
    <location>
        <begin position="317"/>
        <end position="338"/>
    </location>
</feature>
<dbReference type="GO" id="GO:0005251">
    <property type="term" value="F:delayed rectifier potassium channel activity"/>
    <property type="evidence" value="ECO:0007669"/>
    <property type="project" value="TreeGrafter"/>
</dbReference>
<dbReference type="GO" id="GO:0001508">
    <property type="term" value="P:action potential"/>
    <property type="evidence" value="ECO:0007669"/>
    <property type="project" value="TreeGrafter"/>
</dbReference>
<dbReference type="InterPro" id="IPR003968">
    <property type="entry name" value="K_chnl_volt-dep_Kv"/>
</dbReference>
<reference evidence="15" key="1">
    <citation type="journal article" date="2023" name="Mol. Biol. Evol.">
        <title>Third-Generation Sequencing Reveals the Adaptive Role of the Epigenome in Three Deep-Sea Polychaetes.</title>
        <authorList>
            <person name="Perez M."/>
            <person name="Aroh O."/>
            <person name="Sun Y."/>
            <person name="Lan Y."/>
            <person name="Juniper S.K."/>
            <person name="Young C.R."/>
            <person name="Angers B."/>
            <person name="Qian P.Y."/>
        </authorList>
    </citation>
    <scope>NUCLEOTIDE SEQUENCE</scope>
    <source>
        <strain evidence="15">R07B-5</strain>
    </source>
</reference>
<dbReference type="Pfam" id="PF02214">
    <property type="entry name" value="BTB_2"/>
    <property type="match status" value="1"/>
</dbReference>
<dbReference type="SMART" id="SM00225">
    <property type="entry name" value="BTB"/>
    <property type="match status" value="1"/>
</dbReference>
<evidence type="ECO:0000256" key="2">
    <source>
        <dbReference type="ARBA" id="ARBA00022448"/>
    </source>
</evidence>
<evidence type="ECO:0000256" key="1">
    <source>
        <dbReference type="ARBA" id="ARBA00004141"/>
    </source>
</evidence>
<dbReference type="PANTHER" id="PTHR11537">
    <property type="entry name" value="VOLTAGE-GATED POTASSIUM CHANNEL"/>
    <property type="match status" value="1"/>
</dbReference>
<dbReference type="PRINTS" id="PR01498">
    <property type="entry name" value="SHAWCHANNEL"/>
</dbReference>
<dbReference type="PRINTS" id="PR00169">
    <property type="entry name" value="KCHANNEL"/>
</dbReference>
<evidence type="ECO:0000256" key="12">
    <source>
        <dbReference type="SAM" id="MobiDB-lite"/>
    </source>
</evidence>
<evidence type="ECO:0000259" key="14">
    <source>
        <dbReference type="SMART" id="SM00225"/>
    </source>
</evidence>
<dbReference type="PANTHER" id="PTHR11537:SF252">
    <property type="entry name" value="POTASSIUM VOLTAGE-GATED CHANNEL PROTEIN SHAW"/>
    <property type="match status" value="1"/>
</dbReference>
<comment type="subcellular location">
    <subcellularLocation>
        <location evidence="1">Membrane</location>
        <topology evidence="1">Multi-pass membrane protein</topology>
    </subcellularLocation>
</comment>
<feature type="compositionally biased region" description="Low complexity" evidence="12">
    <location>
        <begin position="456"/>
        <end position="466"/>
    </location>
</feature>
<gene>
    <name evidence="15" type="ORF">NP493_129g02003</name>
</gene>
<dbReference type="SUPFAM" id="SSF54695">
    <property type="entry name" value="POZ domain"/>
    <property type="match status" value="1"/>
</dbReference>
<evidence type="ECO:0000256" key="13">
    <source>
        <dbReference type="SAM" id="Phobius"/>
    </source>
</evidence>
<feature type="domain" description="BTB" evidence="14">
    <location>
        <begin position="10"/>
        <end position="107"/>
    </location>
</feature>
<proteinExistence type="predicted"/>
<dbReference type="GO" id="GO:0051260">
    <property type="term" value="P:protein homooligomerization"/>
    <property type="evidence" value="ECO:0007669"/>
    <property type="project" value="InterPro"/>
</dbReference>
<evidence type="ECO:0000256" key="7">
    <source>
        <dbReference type="ARBA" id="ARBA00022958"/>
    </source>
</evidence>
<feature type="transmembrane region" description="Helical" evidence="13">
    <location>
        <begin position="158"/>
        <end position="178"/>
    </location>
</feature>